<dbReference type="AlphaFoldDB" id="A0A7Z0IM83"/>
<dbReference type="Proteomes" id="UP000527616">
    <property type="component" value="Unassembled WGS sequence"/>
</dbReference>
<dbReference type="EMBL" id="JACBZS010000001">
    <property type="protein sequence ID" value="NYI72365.1"/>
    <property type="molecule type" value="Genomic_DNA"/>
</dbReference>
<evidence type="ECO:0000313" key="3">
    <source>
        <dbReference type="EMBL" id="NYI72365.1"/>
    </source>
</evidence>
<evidence type="ECO:0008006" key="5">
    <source>
        <dbReference type="Google" id="ProtNLM"/>
    </source>
</evidence>
<protein>
    <recommendedName>
        <fullName evidence="5">Transferase</fullName>
    </recommendedName>
</protein>
<dbReference type="Pfam" id="PF13489">
    <property type="entry name" value="Methyltransf_23"/>
    <property type="match status" value="1"/>
</dbReference>
<dbReference type="Gene3D" id="3.40.50.720">
    <property type="entry name" value="NAD(P)-binding Rossmann-like Domain"/>
    <property type="match status" value="1"/>
</dbReference>
<keyword evidence="4" id="KW-1185">Reference proteome</keyword>
<sequence>MICRACGRAGGRDDVVLDLGEQPITQHLPDPADPGPDPRAPLAMWCCRGCGLAQLAGEVDPGPEVVGVEPTAVRDLARSALADAGERGLLDGATVREFGSPHGGTWLDLLPGHRVVTDGVAEVVIDSLGLMHEPDQARAAGRLAAALAPDGTALVQFHDLAAIAEQRQWNALRHGHYAYYSATALVRLLGAAGLVPIHALRHDLYGGSVVLALRHRAAAHPLDGSVAELVARDAALGITEPAALAGMGAAAAESVRRLRRHLAARRAAGDRVVAYGAASRAVALFAMAGVGAGQVLAVGDASPGKQGRALPGSRIPVVAPERLADLAPDEVLVTIPELLVELAAARPELADRLVRLDRVDD</sequence>
<feature type="domain" description="Methyltransferase putative zinc binding" evidence="1">
    <location>
        <begin position="3"/>
        <end position="61"/>
    </location>
</feature>
<name>A0A7Z0IM83_9ACTN</name>
<dbReference type="RefSeq" id="WP_179446040.1">
    <property type="nucleotide sequence ID" value="NZ_JACBZS010000001.1"/>
</dbReference>
<proteinExistence type="predicted"/>
<gene>
    <name evidence="3" type="ORF">GGQ54_002925</name>
</gene>
<evidence type="ECO:0000259" key="2">
    <source>
        <dbReference type="Pfam" id="PF08484"/>
    </source>
</evidence>
<dbReference type="InterPro" id="IPR013630">
    <property type="entry name" value="Methyltransf_Zn-bd_dom_put"/>
</dbReference>
<dbReference type="Pfam" id="PF08484">
    <property type="entry name" value="Methyltransf_14"/>
    <property type="match status" value="1"/>
</dbReference>
<evidence type="ECO:0000313" key="4">
    <source>
        <dbReference type="Proteomes" id="UP000527616"/>
    </source>
</evidence>
<dbReference type="InterPro" id="IPR038576">
    <property type="entry name" value="Methyltransf_Zn-bd_dom_put_sf"/>
</dbReference>
<dbReference type="InterPro" id="IPR029063">
    <property type="entry name" value="SAM-dependent_MTases_sf"/>
</dbReference>
<dbReference type="InterPro" id="IPR013691">
    <property type="entry name" value="MeTrfase_14"/>
</dbReference>
<accession>A0A7Z0IM83</accession>
<organism evidence="3 4">
    <name type="scientific">Naumannella cuiyingiana</name>
    <dbReference type="NCBI Taxonomy" id="1347891"/>
    <lineage>
        <taxon>Bacteria</taxon>
        <taxon>Bacillati</taxon>
        <taxon>Actinomycetota</taxon>
        <taxon>Actinomycetes</taxon>
        <taxon>Propionibacteriales</taxon>
        <taxon>Propionibacteriaceae</taxon>
        <taxon>Naumannella</taxon>
    </lineage>
</organism>
<dbReference type="Pfam" id="PF08421">
    <property type="entry name" value="Methyltransf_13"/>
    <property type="match status" value="1"/>
</dbReference>
<dbReference type="Gene3D" id="6.20.50.110">
    <property type="entry name" value="Methyltransferase, zinc-binding domain"/>
    <property type="match status" value="1"/>
</dbReference>
<dbReference type="Gene3D" id="3.40.50.150">
    <property type="entry name" value="Vaccinia Virus protein VP39"/>
    <property type="match status" value="1"/>
</dbReference>
<evidence type="ECO:0000259" key="1">
    <source>
        <dbReference type="Pfam" id="PF08421"/>
    </source>
</evidence>
<feature type="domain" description="C-methyltransferase" evidence="2">
    <location>
        <begin position="204"/>
        <end position="349"/>
    </location>
</feature>
<reference evidence="3 4" key="1">
    <citation type="submission" date="2020-07" db="EMBL/GenBank/DDBJ databases">
        <title>Sequencing the genomes of 1000 actinobacteria strains.</title>
        <authorList>
            <person name="Klenk H.-P."/>
        </authorList>
    </citation>
    <scope>NUCLEOTIDE SEQUENCE [LARGE SCALE GENOMIC DNA]</scope>
    <source>
        <strain evidence="3 4">DSM 103164</strain>
    </source>
</reference>
<dbReference type="SUPFAM" id="SSF53335">
    <property type="entry name" value="S-adenosyl-L-methionine-dependent methyltransferases"/>
    <property type="match status" value="1"/>
</dbReference>
<comment type="caution">
    <text evidence="3">The sequence shown here is derived from an EMBL/GenBank/DDBJ whole genome shotgun (WGS) entry which is preliminary data.</text>
</comment>